<dbReference type="RefSeq" id="WP_006951561.1">
    <property type="nucleotide sequence ID" value="NZ_JH594521.1"/>
</dbReference>
<dbReference type="PANTHER" id="PTHR37943:SF1">
    <property type="entry name" value="PROTEIN VES"/>
    <property type="match status" value="1"/>
</dbReference>
<dbReference type="InterPro" id="IPR011051">
    <property type="entry name" value="RmlC_Cupin_sf"/>
</dbReference>
<dbReference type="Proteomes" id="UP000016023">
    <property type="component" value="Unassembled WGS sequence"/>
</dbReference>
<dbReference type="AlphaFoldDB" id="H1Q0T7"/>
<comment type="caution">
    <text evidence="1">The sequence shown here is derived from an EMBL/GenBank/DDBJ whole genome shotgun (WGS) entry which is preliminary data.</text>
</comment>
<dbReference type="SUPFAM" id="SSF51182">
    <property type="entry name" value="RmlC-like cupins"/>
    <property type="match status" value="1"/>
</dbReference>
<proteinExistence type="predicted"/>
<dbReference type="HOGENOM" id="CLU_090931_3_1_10"/>
<dbReference type="InterPro" id="IPR010282">
    <property type="entry name" value="Uncharacterised_HutD/Ves"/>
</dbReference>
<evidence type="ECO:0008006" key="3">
    <source>
        <dbReference type="Google" id="ProtNLM"/>
    </source>
</evidence>
<dbReference type="PANTHER" id="PTHR37943">
    <property type="entry name" value="PROTEIN VES"/>
    <property type="match status" value="1"/>
</dbReference>
<organism evidence="1 2">
    <name type="scientific">Prevotella micans F0438</name>
    <dbReference type="NCBI Taxonomy" id="883158"/>
    <lineage>
        <taxon>Bacteria</taxon>
        <taxon>Pseudomonadati</taxon>
        <taxon>Bacteroidota</taxon>
        <taxon>Bacteroidia</taxon>
        <taxon>Bacteroidales</taxon>
        <taxon>Prevotellaceae</taxon>
        <taxon>Prevotella</taxon>
    </lineage>
</organism>
<dbReference type="PATRIC" id="fig|883158.3.peg.538"/>
<gene>
    <name evidence="1" type="ORF">HMPREF9140_00525</name>
</gene>
<accession>H1Q0T7</accession>
<dbReference type="EMBL" id="AGWK01000018">
    <property type="protein sequence ID" value="EHO72765.1"/>
    <property type="molecule type" value="Genomic_DNA"/>
</dbReference>
<dbReference type="STRING" id="883158.HMPREF9140_00525"/>
<sequence length="163" mass="18141">MLHEQTTQWAGGTTRQIYISPDHATLQERNFDLRISSATINLTESRFSDFSGFTRYIMPLEGEIKLHFADRTVRLEHGKLYQFSGSEEVTSTNTQGAVDFNIIVANGIETDIRIINSSNAPAESIVFALEDIEINGTLLPRHAAYKLESPASILGKAVLTKIK</sequence>
<evidence type="ECO:0000313" key="1">
    <source>
        <dbReference type="EMBL" id="EHO72765.1"/>
    </source>
</evidence>
<protein>
    <recommendedName>
        <fullName evidence="3">HutD-family protein</fullName>
    </recommendedName>
</protein>
<dbReference type="Pfam" id="PF05962">
    <property type="entry name" value="HutD"/>
    <property type="match status" value="1"/>
</dbReference>
<dbReference type="InterPro" id="IPR014710">
    <property type="entry name" value="RmlC-like_jellyroll"/>
</dbReference>
<dbReference type="Gene3D" id="2.60.120.10">
    <property type="entry name" value="Jelly Rolls"/>
    <property type="match status" value="1"/>
</dbReference>
<reference evidence="1 2" key="1">
    <citation type="submission" date="2011-12" db="EMBL/GenBank/DDBJ databases">
        <title>The Genome Sequence of Prevotella micans F0438.</title>
        <authorList>
            <consortium name="The Broad Institute Genome Sequencing Platform"/>
            <person name="Earl A."/>
            <person name="Ward D."/>
            <person name="Feldgarden M."/>
            <person name="Gevers D."/>
            <person name="Izard J."/>
            <person name="Baranova O.V."/>
            <person name="Blanton J.M."/>
            <person name="Wade W.G."/>
            <person name="Dewhirst F.E."/>
            <person name="Young S.K."/>
            <person name="Zeng Q."/>
            <person name="Gargeya S."/>
            <person name="Fitzgerald M."/>
            <person name="Haas B."/>
            <person name="Abouelleil A."/>
            <person name="Alvarado L."/>
            <person name="Arachchi H.M."/>
            <person name="Berlin A."/>
            <person name="Chapman S.B."/>
            <person name="Gearin G."/>
            <person name="Goldberg J."/>
            <person name="Griggs A."/>
            <person name="Gujja S."/>
            <person name="Hansen M."/>
            <person name="Heiman D."/>
            <person name="Howarth C."/>
            <person name="Larimer J."/>
            <person name="Lui A."/>
            <person name="MacDonald P.J.P."/>
            <person name="McCowen C."/>
            <person name="Montmayeur A."/>
            <person name="Murphy C."/>
            <person name="Neiman D."/>
            <person name="Pearson M."/>
            <person name="Priest M."/>
            <person name="Roberts A."/>
            <person name="Saif S."/>
            <person name="Shea T."/>
            <person name="Sisk P."/>
            <person name="Stolte C."/>
            <person name="Sykes S."/>
            <person name="Wortman J."/>
            <person name="Nusbaum C."/>
            <person name="Birren B."/>
        </authorList>
    </citation>
    <scope>NUCLEOTIDE SEQUENCE [LARGE SCALE GENOMIC DNA]</scope>
    <source>
        <strain evidence="1 2">F0438</strain>
    </source>
</reference>
<name>H1Q0T7_9BACT</name>
<keyword evidence="2" id="KW-1185">Reference proteome</keyword>
<evidence type="ECO:0000313" key="2">
    <source>
        <dbReference type="Proteomes" id="UP000016023"/>
    </source>
</evidence>
<dbReference type="eggNOG" id="COG3758">
    <property type="taxonomic scope" value="Bacteria"/>
</dbReference>